<proteinExistence type="predicted"/>
<name>A0A2H1V304_SPOFR</name>
<evidence type="ECO:0000313" key="1">
    <source>
        <dbReference type="EMBL" id="SOQ35207.1"/>
    </source>
</evidence>
<reference evidence="1" key="1">
    <citation type="submission" date="2016-07" db="EMBL/GenBank/DDBJ databases">
        <authorList>
            <person name="Bretaudeau A."/>
        </authorList>
    </citation>
    <scope>NUCLEOTIDE SEQUENCE</scope>
    <source>
        <strain evidence="1">Rice</strain>
        <tissue evidence="1">Whole body</tissue>
    </source>
</reference>
<protein>
    <submittedName>
        <fullName evidence="1">SFRICE_028464</fullName>
    </submittedName>
</protein>
<gene>
    <name evidence="1" type="ORF">SFRICE_028464</name>
</gene>
<organism evidence="1">
    <name type="scientific">Spodoptera frugiperda</name>
    <name type="common">Fall armyworm</name>
    <dbReference type="NCBI Taxonomy" id="7108"/>
    <lineage>
        <taxon>Eukaryota</taxon>
        <taxon>Metazoa</taxon>
        <taxon>Ecdysozoa</taxon>
        <taxon>Arthropoda</taxon>
        <taxon>Hexapoda</taxon>
        <taxon>Insecta</taxon>
        <taxon>Pterygota</taxon>
        <taxon>Neoptera</taxon>
        <taxon>Endopterygota</taxon>
        <taxon>Lepidoptera</taxon>
        <taxon>Glossata</taxon>
        <taxon>Ditrysia</taxon>
        <taxon>Noctuoidea</taxon>
        <taxon>Noctuidae</taxon>
        <taxon>Amphipyrinae</taxon>
        <taxon>Spodoptera</taxon>
    </lineage>
</organism>
<dbReference type="AlphaFoldDB" id="A0A2H1V304"/>
<sequence length="81" mass="9608">MAKLLTEAIWNCVQYSNRLTRITWDFITRIVISGITCRNVHLCLRLRGIRLDVMIEWLCLALDKCGRSMLQLDRTPNDFFY</sequence>
<dbReference type="EMBL" id="ODYU01000438">
    <property type="protein sequence ID" value="SOQ35207.1"/>
    <property type="molecule type" value="Genomic_DNA"/>
</dbReference>
<accession>A0A2H1V304</accession>